<name>A0AAN7C9H6_9PEZI</name>
<sequence length="368" mass="42714">MGVQHHFHHHSPTTKYKVQGTVDFLRDRGLLGQGRLFTKEQIFEHFNVSHSAGYRILGTPRDLEPRTFHSDHPDPRGRKKKLDHQALVQIERCIDQGVFDGRTLPWEAIPRAASLDVEVSGRTVQRAIRELNFRRCVACENEYRSSRSKAARVEHARAMLERYPQPNDWYRVRFSGECHFAWGPEGRVSVLRRPWERFCPDCMVETEAPAEKDIRRLHCWAAAGHDFKSDLVWYDMPDSNGKLTMTAYRDQILEPVVGSWLRAGHHFVLEEDCDSGHSGKKGNNIVTKWKQENGLESYFNCPLSPDFVPIERALQSPKQYVTKRPCWDDRTVKELVEEGWAALKQESINRWVDQIPRILKDCIKMEGA</sequence>
<keyword evidence="3" id="KW-1185">Reference proteome</keyword>
<dbReference type="Proteomes" id="UP001303760">
    <property type="component" value="Unassembled WGS sequence"/>
</dbReference>
<dbReference type="InterPro" id="IPR036397">
    <property type="entry name" value="RNaseH_sf"/>
</dbReference>
<proteinExistence type="predicted"/>
<protein>
    <recommendedName>
        <fullName evidence="4">Hmg box protein</fullName>
    </recommendedName>
</protein>
<dbReference type="Gene3D" id="3.30.420.10">
    <property type="entry name" value="Ribonuclease H-like superfamily/Ribonuclease H"/>
    <property type="match status" value="1"/>
</dbReference>
<organism evidence="2 3">
    <name type="scientific">Achaetomium macrosporum</name>
    <dbReference type="NCBI Taxonomy" id="79813"/>
    <lineage>
        <taxon>Eukaryota</taxon>
        <taxon>Fungi</taxon>
        <taxon>Dikarya</taxon>
        <taxon>Ascomycota</taxon>
        <taxon>Pezizomycotina</taxon>
        <taxon>Sordariomycetes</taxon>
        <taxon>Sordariomycetidae</taxon>
        <taxon>Sordariales</taxon>
        <taxon>Chaetomiaceae</taxon>
        <taxon>Achaetomium</taxon>
    </lineage>
</organism>
<feature type="region of interest" description="Disordered" evidence="1">
    <location>
        <begin position="61"/>
        <end position="81"/>
    </location>
</feature>
<evidence type="ECO:0000313" key="2">
    <source>
        <dbReference type="EMBL" id="KAK4237894.1"/>
    </source>
</evidence>
<evidence type="ECO:0008006" key="4">
    <source>
        <dbReference type="Google" id="ProtNLM"/>
    </source>
</evidence>
<feature type="compositionally biased region" description="Basic and acidic residues" evidence="1">
    <location>
        <begin position="61"/>
        <end position="76"/>
    </location>
</feature>
<reference evidence="2" key="2">
    <citation type="submission" date="2023-05" db="EMBL/GenBank/DDBJ databases">
        <authorList>
            <consortium name="Lawrence Berkeley National Laboratory"/>
            <person name="Steindorff A."/>
            <person name="Hensen N."/>
            <person name="Bonometti L."/>
            <person name="Westerberg I."/>
            <person name="Brannstrom I.O."/>
            <person name="Guillou S."/>
            <person name="Cros-Aarteil S."/>
            <person name="Calhoun S."/>
            <person name="Haridas S."/>
            <person name="Kuo A."/>
            <person name="Mondo S."/>
            <person name="Pangilinan J."/>
            <person name="Riley R."/>
            <person name="Labutti K."/>
            <person name="Andreopoulos B."/>
            <person name="Lipzen A."/>
            <person name="Chen C."/>
            <person name="Yanf M."/>
            <person name="Daum C."/>
            <person name="Ng V."/>
            <person name="Clum A."/>
            <person name="Ohm R."/>
            <person name="Martin F."/>
            <person name="Silar P."/>
            <person name="Natvig D."/>
            <person name="Lalanne C."/>
            <person name="Gautier V."/>
            <person name="Ament-Velasquez S.L."/>
            <person name="Kruys A."/>
            <person name="Hutchinson M.I."/>
            <person name="Powell A.J."/>
            <person name="Barry K."/>
            <person name="Miller A.N."/>
            <person name="Grigoriev I.V."/>
            <person name="Debuchy R."/>
            <person name="Gladieux P."/>
            <person name="Thoren M.H."/>
            <person name="Johannesson H."/>
        </authorList>
    </citation>
    <scope>NUCLEOTIDE SEQUENCE</scope>
    <source>
        <strain evidence="2">CBS 532.94</strain>
    </source>
</reference>
<accession>A0AAN7C9H6</accession>
<gene>
    <name evidence="2" type="ORF">C8A03DRAFT_15612</name>
</gene>
<dbReference type="EMBL" id="MU860118">
    <property type="protein sequence ID" value="KAK4237894.1"/>
    <property type="molecule type" value="Genomic_DNA"/>
</dbReference>
<evidence type="ECO:0000256" key="1">
    <source>
        <dbReference type="SAM" id="MobiDB-lite"/>
    </source>
</evidence>
<comment type="caution">
    <text evidence="2">The sequence shown here is derived from an EMBL/GenBank/DDBJ whole genome shotgun (WGS) entry which is preliminary data.</text>
</comment>
<dbReference type="AlphaFoldDB" id="A0AAN7C9H6"/>
<evidence type="ECO:0000313" key="3">
    <source>
        <dbReference type="Proteomes" id="UP001303760"/>
    </source>
</evidence>
<dbReference type="GO" id="GO:0003676">
    <property type="term" value="F:nucleic acid binding"/>
    <property type="evidence" value="ECO:0007669"/>
    <property type="project" value="InterPro"/>
</dbReference>
<reference evidence="2" key="1">
    <citation type="journal article" date="2023" name="Mol. Phylogenet. Evol.">
        <title>Genome-scale phylogeny and comparative genomics of the fungal order Sordariales.</title>
        <authorList>
            <person name="Hensen N."/>
            <person name="Bonometti L."/>
            <person name="Westerberg I."/>
            <person name="Brannstrom I.O."/>
            <person name="Guillou S."/>
            <person name="Cros-Aarteil S."/>
            <person name="Calhoun S."/>
            <person name="Haridas S."/>
            <person name="Kuo A."/>
            <person name="Mondo S."/>
            <person name="Pangilinan J."/>
            <person name="Riley R."/>
            <person name="LaButti K."/>
            <person name="Andreopoulos B."/>
            <person name="Lipzen A."/>
            <person name="Chen C."/>
            <person name="Yan M."/>
            <person name="Daum C."/>
            <person name="Ng V."/>
            <person name="Clum A."/>
            <person name="Steindorff A."/>
            <person name="Ohm R.A."/>
            <person name="Martin F."/>
            <person name="Silar P."/>
            <person name="Natvig D.O."/>
            <person name="Lalanne C."/>
            <person name="Gautier V."/>
            <person name="Ament-Velasquez S.L."/>
            <person name="Kruys A."/>
            <person name="Hutchinson M.I."/>
            <person name="Powell A.J."/>
            <person name="Barry K."/>
            <person name="Miller A.N."/>
            <person name="Grigoriev I.V."/>
            <person name="Debuchy R."/>
            <person name="Gladieux P."/>
            <person name="Hiltunen Thoren M."/>
            <person name="Johannesson H."/>
        </authorList>
    </citation>
    <scope>NUCLEOTIDE SEQUENCE</scope>
    <source>
        <strain evidence="2">CBS 532.94</strain>
    </source>
</reference>